<protein>
    <submittedName>
        <fullName evidence="4">NitT/TauT family transport system substrate-binding protein</fullName>
    </submittedName>
</protein>
<dbReference type="GO" id="GO:0042597">
    <property type="term" value="C:periplasmic space"/>
    <property type="evidence" value="ECO:0007669"/>
    <property type="project" value="UniProtKB-SubCell"/>
</dbReference>
<sequence>MVLAAFRNGSLDAAVVTLDEALLLAAHDQAPRLVCVVDFSEGASGLLTRPPAEGLGSLRGARVGVETEAGGAYLVAKALERAGIGLDEVVFVPLPLDRHEDAYLERRVDALVSAEPVRSRLLALGARELFSTREMAGELANVIVVRELQLASRRADVRCLIAGHFAGRERLLADPRAAAQALGPRAGLPPEAFSLALQGLRLPDPAENRRLFASGELAEVLGQVALTLHNYRLLHAQVPGESLLDSSLIEEV</sequence>
<dbReference type="PANTHER" id="PTHR30024">
    <property type="entry name" value="ALIPHATIC SULFONATES-BINDING PROTEIN-RELATED"/>
    <property type="match status" value="1"/>
</dbReference>
<keyword evidence="3" id="KW-0732">Signal</keyword>
<reference evidence="4 5" key="1">
    <citation type="submission" date="2019-03" db="EMBL/GenBank/DDBJ databases">
        <title>Genomic Encyclopedia of Type Strains, Phase IV (KMG-IV): sequencing the most valuable type-strain genomes for metagenomic binning, comparative biology and taxonomic classification.</title>
        <authorList>
            <person name="Goeker M."/>
        </authorList>
    </citation>
    <scope>NUCLEOTIDE SEQUENCE [LARGE SCALE GENOMIC DNA]</scope>
    <source>
        <strain evidence="4 5">DSM 12121</strain>
    </source>
</reference>
<comment type="similarity">
    <text evidence="2">Belongs to the bacterial solute-binding protein SsuA/TauA family.</text>
</comment>
<evidence type="ECO:0000256" key="2">
    <source>
        <dbReference type="ARBA" id="ARBA00010742"/>
    </source>
</evidence>
<proteinExistence type="inferred from homology"/>
<evidence type="ECO:0000313" key="5">
    <source>
        <dbReference type="Proteomes" id="UP000295129"/>
    </source>
</evidence>
<evidence type="ECO:0000256" key="3">
    <source>
        <dbReference type="ARBA" id="ARBA00022729"/>
    </source>
</evidence>
<dbReference type="EMBL" id="SNVV01000006">
    <property type="protein sequence ID" value="TDN52373.1"/>
    <property type="molecule type" value="Genomic_DNA"/>
</dbReference>
<name>A0A4R6E3K3_9RHOO</name>
<dbReference type="Gene3D" id="3.40.190.10">
    <property type="entry name" value="Periplasmic binding protein-like II"/>
    <property type="match status" value="2"/>
</dbReference>
<accession>A0A4R6E3K3</accession>
<evidence type="ECO:0000313" key="4">
    <source>
        <dbReference type="EMBL" id="TDN52373.1"/>
    </source>
</evidence>
<dbReference type="PANTHER" id="PTHR30024:SF47">
    <property type="entry name" value="TAURINE-BINDING PERIPLASMIC PROTEIN"/>
    <property type="match status" value="1"/>
</dbReference>
<evidence type="ECO:0000256" key="1">
    <source>
        <dbReference type="ARBA" id="ARBA00004418"/>
    </source>
</evidence>
<comment type="subcellular location">
    <subcellularLocation>
        <location evidence="1">Periplasm</location>
    </subcellularLocation>
</comment>
<keyword evidence="5" id="KW-1185">Reference proteome</keyword>
<dbReference type="Proteomes" id="UP000295129">
    <property type="component" value="Unassembled WGS sequence"/>
</dbReference>
<organism evidence="4 5">
    <name type="scientific">Azoarcus indigens</name>
    <dbReference type="NCBI Taxonomy" id="29545"/>
    <lineage>
        <taxon>Bacteria</taxon>
        <taxon>Pseudomonadati</taxon>
        <taxon>Pseudomonadota</taxon>
        <taxon>Betaproteobacteria</taxon>
        <taxon>Rhodocyclales</taxon>
        <taxon>Zoogloeaceae</taxon>
        <taxon>Azoarcus</taxon>
    </lineage>
</organism>
<dbReference type="AlphaFoldDB" id="A0A4R6E3K3"/>
<dbReference type="SUPFAM" id="SSF53850">
    <property type="entry name" value="Periplasmic binding protein-like II"/>
    <property type="match status" value="1"/>
</dbReference>
<comment type="caution">
    <text evidence="4">The sequence shown here is derived from an EMBL/GenBank/DDBJ whole genome shotgun (WGS) entry which is preliminary data.</text>
</comment>
<gene>
    <name evidence="4" type="ORF">C7389_10665</name>
</gene>